<proteinExistence type="predicted"/>
<evidence type="ECO:0000256" key="1">
    <source>
        <dbReference type="SAM" id="MobiDB-lite"/>
    </source>
</evidence>
<protein>
    <recommendedName>
        <fullName evidence="4">Transposase</fullName>
    </recommendedName>
</protein>
<dbReference type="Proteomes" id="UP000053660">
    <property type="component" value="Unassembled WGS sequence"/>
</dbReference>
<gene>
    <name evidence="2" type="ORF">OESDEN_14736</name>
</gene>
<dbReference type="OrthoDB" id="5863303at2759"/>
<dbReference type="InterPro" id="IPR052709">
    <property type="entry name" value="Transposase-MT_Hybrid"/>
</dbReference>
<keyword evidence="3" id="KW-1185">Reference proteome</keyword>
<sequence>MKNGSSSPTCIGKHGGSVSESKRRTFQRRISTPKRLWFPFGGTSEVVYCQLLDDGATITANLYMQQLRAVKAKVDKSGGFVGKIYFQHGNARPHIARDVKLELCKFGWNILPHPPFSPISRRQTTGFLRI</sequence>
<evidence type="ECO:0000313" key="2">
    <source>
        <dbReference type="EMBL" id="KHJ85535.1"/>
    </source>
</evidence>
<name>A0A0B1SQQ2_OESDE</name>
<dbReference type="EMBL" id="KN563540">
    <property type="protein sequence ID" value="KHJ85535.1"/>
    <property type="molecule type" value="Genomic_DNA"/>
</dbReference>
<dbReference type="Pfam" id="PF01359">
    <property type="entry name" value="Transposase_1"/>
    <property type="match status" value="1"/>
</dbReference>
<dbReference type="InterPro" id="IPR036397">
    <property type="entry name" value="RNaseH_sf"/>
</dbReference>
<dbReference type="PANTHER" id="PTHR46060">
    <property type="entry name" value="MARINER MOS1 TRANSPOSASE-LIKE PROTEIN"/>
    <property type="match status" value="1"/>
</dbReference>
<feature type="region of interest" description="Disordered" evidence="1">
    <location>
        <begin position="1"/>
        <end position="25"/>
    </location>
</feature>
<dbReference type="GO" id="GO:0003676">
    <property type="term" value="F:nucleic acid binding"/>
    <property type="evidence" value="ECO:0007669"/>
    <property type="project" value="InterPro"/>
</dbReference>
<dbReference type="Gene3D" id="3.30.420.10">
    <property type="entry name" value="Ribonuclease H-like superfamily/Ribonuclease H"/>
    <property type="match status" value="1"/>
</dbReference>
<dbReference type="AlphaFoldDB" id="A0A0B1SQQ2"/>
<reference evidence="2 3" key="1">
    <citation type="submission" date="2014-03" db="EMBL/GenBank/DDBJ databases">
        <title>Draft genome of the hookworm Oesophagostomum dentatum.</title>
        <authorList>
            <person name="Mitreva M."/>
        </authorList>
    </citation>
    <scope>NUCLEOTIDE SEQUENCE [LARGE SCALE GENOMIC DNA]</scope>
    <source>
        <strain evidence="2 3">OD-Hann</strain>
    </source>
</reference>
<dbReference type="PANTHER" id="PTHR46060:SF1">
    <property type="entry name" value="MARINER MOS1 TRANSPOSASE-LIKE PROTEIN"/>
    <property type="match status" value="1"/>
</dbReference>
<organism evidence="2 3">
    <name type="scientific">Oesophagostomum dentatum</name>
    <name type="common">Nodular worm</name>
    <dbReference type="NCBI Taxonomy" id="61180"/>
    <lineage>
        <taxon>Eukaryota</taxon>
        <taxon>Metazoa</taxon>
        <taxon>Ecdysozoa</taxon>
        <taxon>Nematoda</taxon>
        <taxon>Chromadorea</taxon>
        <taxon>Rhabditida</taxon>
        <taxon>Rhabditina</taxon>
        <taxon>Rhabditomorpha</taxon>
        <taxon>Strongyloidea</taxon>
        <taxon>Strongylidae</taxon>
        <taxon>Oesophagostomum</taxon>
    </lineage>
</organism>
<evidence type="ECO:0008006" key="4">
    <source>
        <dbReference type="Google" id="ProtNLM"/>
    </source>
</evidence>
<dbReference type="InterPro" id="IPR001888">
    <property type="entry name" value="Transposase_1"/>
</dbReference>
<accession>A0A0B1SQQ2</accession>
<evidence type="ECO:0000313" key="3">
    <source>
        <dbReference type="Proteomes" id="UP000053660"/>
    </source>
</evidence>